<accession>A0A2G2X2J6</accession>
<comment type="caution">
    <text evidence="1">The sequence shown here is derived from an EMBL/GenBank/DDBJ whole genome shotgun (WGS) entry which is preliminary data.</text>
</comment>
<reference evidence="2" key="2">
    <citation type="journal article" date="2017" name="J. Anim. Genet.">
        <title>Multiple reference genome sequences of hot pepper reveal the massive evolution of plant disease resistance genes by retroduplication.</title>
        <authorList>
            <person name="Kim S."/>
            <person name="Park J."/>
            <person name="Yeom S.-I."/>
            <person name="Kim Y.-M."/>
            <person name="Seo E."/>
            <person name="Kim K.-T."/>
            <person name="Kim M.-S."/>
            <person name="Lee J.M."/>
            <person name="Cheong K."/>
            <person name="Shin H.-S."/>
            <person name="Kim S.-B."/>
            <person name="Han K."/>
            <person name="Lee J."/>
            <person name="Park M."/>
            <person name="Lee H.-A."/>
            <person name="Lee H.-Y."/>
            <person name="Lee Y."/>
            <person name="Oh S."/>
            <person name="Lee J.H."/>
            <person name="Choi E."/>
            <person name="Choi E."/>
            <person name="Lee S.E."/>
            <person name="Jeon J."/>
            <person name="Kim H."/>
            <person name="Choi G."/>
            <person name="Song H."/>
            <person name="Lee J."/>
            <person name="Lee S.-C."/>
            <person name="Kwon J.-K."/>
            <person name="Lee H.-Y."/>
            <person name="Koo N."/>
            <person name="Hong Y."/>
            <person name="Kim R.W."/>
            <person name="Kang W.-H."/>
            <person name="Huh J.H."/>
            <person name="Kang B.-C."/>
            <person name="Yang T.-J."/>
            <person name="Lee Y.-H."/>
            <person name="Bennetzen J.L."/>
            <person name="Choi D."/>
        </authorList>
    </citation>
    <scope>NUCLEOTIDE SEQUENCE [LARGE SCALE GENOMIC DNA]</scope>
    <source>
        <strain evidence="2">cv. PBC81</strain>
    </source>
</reference>
<proteinExistence type="predicted"/>
<sequence length="106" mass="12218">MIFLGLYSQSKWSKGSPDLVVDLPSPFFASCLEWEDFVREDKRKRKKAKHLAEPFLVELSKPKEHVQNDNHSIIYFNVSPSKHQCENNIKDLGSEVLEGSDVTNRL</sequence>
<reference evidence="1 2" key="1">
    <citation type="journal article" date="2017" name="Genome Biol.">
        <title>New reference genome sequences of hot pepper reveal the massive evolution of plant disease-resistance genes by retroduplication.</title>
        <authorList>
            <person name="Kim S."/>
            <person name="Park J."/>
            <person name="Yeom S.I."/>
            <person name="Kim Y.M."/>
            <person name="Seo E."/>
            <person name="Kim K.T."/>
            <person name="Kim M.S."/>
            <person name="Lee J.M."/>
            <person name="Cheong K."/>
            <person name="Shin H.S."/>
            <person name="Kim S.B."/>
            <person name="Han K."/>
            <person name="Lee J."/>
            <person name="Park M."/>
            <person name="Lee H.A."/>
            <person name="Lee H.Y."/>
            <person name="Lee Y."/>
            <person name="Oh S."/>
            <person name="Lee J.H."/>
            <person name="Choi E."/>
            <person name="Choi E."/>
            <person name="Lee S.E."/>
            <person name="Jeon J."/>
            <person name="Kim H."/>
            <person name="Choi G."/>
            <person name="Song H."/>
            <person name="Lee J."/>
            <person name="Lee S.C."/>
            <person name="Kwon J.K."/>
            <person name="Lee H.Y."/>
            <person name="Koo N."/>
            <person name="Hong Y."/>
            <person name="Kim R.W."/>
            <person name="Kang W.H."/>
            <person name="Huh J.H."/>
            <person name="Kang B.C."/>
            <person name="Yang T.J."/>
            <person name="Lee Y.H."/>
            <person name="Bennetzen J.L."/>
            <person name="Choi D."/>
        </authorList>
    </citation>
    <scope>NUCLEOTIDE SEQUENCE [LARGE SCALE GENOMIC DNA]</scope>
    <source>
        <strain evidence="2">cv. PBC81</strain>
    </source>
</reference>
<keyword evidence="2" id="KW-1185">Reference proteome</keyword>
<evidence type="ECO:0000313" key="2">
    <source>
        <dbReference type="Proteomes" id="UP000224567"/>
    </source>
</evidence>
<evidence type="ECO:0000313" key="1">
    <source>
        <dbReference type="EMBL" id="PHT51714.1"/>
    </source>
</evidence>
<protein>
    <submittedName>
        <fullName evidence="1">Uncharacterized protein</fullName>
    </submittedName>
</protein>
<dbReference type="AlphaFoldDB" id="A0A2G2X2J6"/>
<organism evidence="1 2">
    <name type="scientific">Capsicum baccatum</name>
    <name type="common">Peruvian pepper</name>
    <dbReference type="NCBI Taxonomy" id="33114"/>
    <lineage>
        <taxon>Eukaryota</taxon>
        <taxon>Viridiplantae</taxon>
        <taxon>Streptophyta</taxon>
        <taxon>Embryophyta</taxon>
        <taxon>Tracheophyta</taxon>
        <taxon>Spermatophyta</taxon>
        <taxon>Magnoliopsida</taxon>
        <taxon>eudicotyledons</taxon>
        <taxon>Gunneridae</taxon>
        <taxon>Pentapetalae</taxon>
        <taxon>asterids</taxon>
        <taxon>lamiids</taxon>
        <taxon>Solanales</taxon>
        <taxon>Solanaceae</taxon>
        <taxon>Solanoideae</taxon>
        <taxon>Capsiceae</taxon>
        <taxon>Capsicum</taxon>
    </lineage>
</organism>
<name>A0A2G2X2J6_CAPBA</name>
<dbReference type="EMBL" id="MLFT02000003">
    <property type="protein sequence ID" value="PHT51714.1"/>
    <property type="molecule type" value="Genomic_DNA"/>
</dbReference>
<dbReference type="Proteomes" id="UP000224567">
    <property type="component" value="Unassembled WGS sequence"/>
</dbReference>
<gene>
    <name evidence="1" type="ORF">CQW23_06176</name>
</gene>